<protein>
    <submittedName>
        <fullName evidence="1">Surface adhesion protein Lsa23</fullName>
    </submittedName>
</protein>
<dbReference type="EMBL" id="JBHILJ010000002">
    <property type="protein sequence ID" value="MFB5736054.1"/>
    <property type="molecule type" value="Genomic_DNA"/>
</dbReference>
<name>A0ABV5BLW3_9LEPT</name>
<gene>
    <name evidence="1" type="primary">lsa23</name>
    <name evidence="1" type="ORF">ACE5IX_06020</name>
</gene>
<dbReference type="Proteomes" id="UP001580391">
    <property type="component" value="Unassembled WGS sequence"/>
</dbReference>
<dbReference type="RefSeq" id="WP_375516785.1">
    <property type="nucleotide sequence ID" value="NZ_JBHILI010000002.1"/>
</dbReference>
<evidence type="ECO:0000313" key="2">
    <source>
        <dbReference type="Proteomes" id="UP001580391"/>
    </source>
</evidence>
<organism evidence="1 2">
    <name type="scientific">Leptospira wolffii</name>
    <dbReference type="NCBI Taxonomy" id="409998"/>
    <lineage>
        <taxon>Bacteria</taxon>
        <taxon>Pseudomonadati</taxon>
        <taxon>Spirochaetota</taxon>
        <taxon>Spirochaetia</taxon>
        <taxon>Leptospirales</taxon>
        <taxon>Leptospiraceae</taxon>
        <taxon>Leptospira</taxon>
    </lineage>
</organism>
<dbReference type="NCBIfam" id="NF047489">
    <property type="entry name" value="adhesinLsa23"/>
    <property type="match status" value="1"/>
</dbReference>
<sequence>MKAFLLLLPLYILSCRSPELPVFPAQEGICPKTNFLLVSQPETDVKSGNELLAVYCKSEMIPQGSELQISLVFRDEIHPNSWKDFFYRIYRRFRYGRTYDIESFRLKLDPNGKPVSLELANVYSGDQIFLQDPVEHFDKTLSSSQMKEKNSIPILYSNTWNHMFGEKDNNPDLPKQELPIAGSRFGTRSQLDDYFGGK</sequence>
<comment type="caution">
    <text evidence="1">The sequence shown here is derived from an EMBL/GenBank/DDBJ whole genome shotgun (WGS) entry which is preliminary data.</text>
</comment>
<evidence type="ECO:0000313" key="1">
    <source>
        <dbReference type="EMBL" id="MFB5736054.1"/>
    </source>
</evidence>
<accession>A0ABV5BLW3</accession>
<proteinExistence type="predicted"/>
<keyword evidence="2" id="KW-1185">Reference proteome</keyword>
<reference evidence="1 2" key="1">
    <citation type="submission" date="2024-09" db="EMBL/GenBank/DDBJ databases">
        <title>Taxonomic and Genotyping Characterization of Leptospira Strains isolated from Multiple Sources in Colombia highlights the importance of intermediate species.</title>
        <authorList>
            <person name="Torres Higuera L."/>
            <person name="Rojas Tapias D."/>
            <person name="Jimenez Velasquez S."/>
            <person name="Renjifo Ibanez C."/>
        </authorList>
    </citation>
    <scope>NUCLEOTIDE SEQUENCE [LARGE SCALE GENOMIC DNA]</scope>
    <source>
        <strain evidence="1 2">Lep080</strain>
    </source>
</reference>